<dbReference type="CDD" id="cd01610">
    <property type="entry name" value="PAP2_like"/>
    <property type="match status" value="1"/>
</dbReference>
<comment type="caution">
    <text evidence="3">The sequence shown here is derived from an EMBL/GenBank/DDBJ whole genome shotgun (WGS) entry which is preliminary data.</text>
</comment>
<dbReference type="AlphaFoldDB" id="A0A502GKL9"/>
<dbReference type="Gene3D" id="1.20.144.10">
    <property type="entry name" value="Phosphatidic acid phosphatase type 2/haloperoxidase"/>
    <property type="match status" value="1"/>
</dbReference>
<dbReference type="OrthoDB" id="1429467at2"/>
<feature type="domain" description="Phosphatidic acid phosphatase type 2/haloperoxidase" evidence="2">
    <location>
        <begin position="224"/>
        <end position="342"/>
    </location>
</feature>
<dbReference type="InterPro" id="IPR000326">
    <property type="entry name" value="PAP2/HPO"/>
</dbReference>
<organism evidence="3 4">
    <name type="scientific">Hymenobacter nivis</name>
    <dbReference type="NCBI Taxonomy" id="1850093"/>
    <lineage>
        <taxon>Bacteria</taxon>
        <taxon>Pseudomonadati</taxon>
        <taxon>Bacteroidota</taxon>
        <taxon>Cytophagia</taxon>
        <taxon>Cytophagales</taxon>
        <taxon>Hymenobacteraceae</taxon>
        <taxon>Hymenobacter</taxon>
    </lineage>
</organism>
<evidence type="ECO:0000256" key="1">
    <source>
        <dbReference type="SAM" id="SignalP"/>
    </source>
</evidence>
<dbReference type="Pfam" id="PF01569">
    <property type="entry name" value="PAP2"/>
    <property type="match status" value="1"/>
</dbReference>
<proteinExistence type="predicted"/>
<dbReference type="SUPFAM" id="SSF48317">
    <property type="entry name" value="Acid phosphatase/Vanadium-dependent haloperoxidase"/>
    <property type="match status" value="1"/>
</dbReference>
<name>A0A502GKL9_9BACT</name>
<reference evidence="3 4" key="1">
    <citation type="journal article" date="2019" name="Environ. Microbiol.">
        <title>Species interactions and distinct microbial communities in high Arctic permafrost affected cryosols are associated with the CH4 and CO2 gas fluxes.</title>
        <authorList>
            <person name="Altshuler I."/>
            <person name="Hamel J."/>
            <person name="Turney S."/>
            <person name="Magnuson E."/>
            <person name="Levesque R."/>
            <person name="Greer C."/>
            <person name="Whyte L.G."/>
        </authorList>
    </citation>
    <scope>NUCLEOTIDE SEQUENCE [LARGE SCALE GENOMIC DNA]</scope>
    <source>
        <strain evidence="3 4">S9.2P</strain>
    </source>
</reference>
<sequence length="384" mass="41796">MLLRYPHRRGPWQLLALPLTLLFALGPAAAAPAPRPDSVAAPRPAALADTIRPATTTTAAAVGAPADSVAAARPRHARRTDYTVAPGVTWHYEKPRPFQWLYHIPRDVAEMPGYAFKKKNVPLLAGIVGSSVVLFAFDQGIIDGVQRGGRGLGITAEDKQRNLFRLPFHIGSINLPIEYNAPDNFNTSLYFLGDGWTHLTIASSFLAYGIFGHDNRALQTSSQLGEAILTTGLATQLIKHLTGRQSPNVSTQPRGKWDLLPSYNDYQNAVPQHDAFPTGHLATAMATVTVIAENYPEYRFIRPVGYGLMTVLGAAMLNNGVHWASDYPLGIALGYGFAKIAVAHGRTRVSPATGLALPRPWYRQAQPAPFVYGPFTGASLTWRW</sequence>
<dbReference type="Proteomes" id="UP000317646">
    <property type="component" value="Unassembled WGS sequence"/>
</dbReference>
<evidence type="ECO:0000313" key="4">
    <source>
        <dbReference type="Proteomes" id="UP000317646"/>
    </source>
</evidence>
<gene>
    <name evidence="3" type="ORF">EAH73_19620</name>
</gene>
<dbReference type="EMBL" id="RCYZ01000009">
    <property type="protein sequence ID" value="TPG62404.1"/>
    <property type="molecule type" value="Genomic_DNA"/>
</dbReference>
<feature type="signal peptide" evidence="1">
    <location>
        <begin position="1"/>
        <end position="30"/>
    </location>
</feature>
<keyword evidence="4" id="KW-1185">Reference proteome</keyword>
<evidence type="ECO:0000259" key="2">
    <source>
        <dbReference type="Pfam" id="PF01569"/>
    </source>
</evidence>
<evidence type="ECO:0000313" key="3">
    <source>
        <dbReference type="EMBL" id="TPG62404.1"/>
    </source>
</evidence>
<dbReference type="RefSeq" id="WP_140469140.1">
    <property type="nucleotide sequence ID" value="NZ_RCYZ01000009.1"/>
</dbReference>
<feature type="chain" id="PRO_5021225981" evidence="1">
    <location>
        <begin position="31"/>
        <end position="384"/>
    </location>
</feature>
<accession>A0A502GKL9</accession>
<keyword evidence="1" id="KW-0732">Signal</keyword>
<protein>
    <submittedName>
        <fullName evidence="3">Phosphatase PAP2 family protein</fullName>
    </submittedName>
</protein>
<dbReference type="InterPro" id="IPR036938">
    <property type="entry name" value="PAP2/HPO_sf"/>
</dbReference>